<gene>
    <name evidence="8" type="ORF">ACH4OY_15270</name>
</gene>
<dbReference type="EMBL" id="JBIRPU010000009">
    <property type="protein sequence ID" value="MFI0794031.1"/>
    <property type="molecule type" value="Genomic_DNA"/>
</dbReference>
<dbReference type="InterPro" id="IPR012837">
    <property type="entry name" value="NrdG"/>
</dbReference>
<comment type="cofactor">
    <cofactor evidence="1">
        <name>[4Fe-4S] cluster</name>
        <dbReference type="ChEBI" id="CHEBI:49883"/>
    </cofactor>
</comment>
<comment type="caution">
    <text evidence="8">The sequence shown here is derived from an EMBL/GenBank/DDBJ whole genome shotgun (WGS) entry which is preliminary data.</text>
</comment>
<dbReference type="SFLD" id="SFLDF00299">
    <property type="entry name" value="anaerobic_ribonucleoside-triph"/>
    <property type="match status" value="1"/>
</dbReference>
<sequence length="225" mass="23864">MTTTIGISRVADRTAVLGPGLRAVVWVRGCPLRCVGCVAPEDLPFTGGTTRTVDDLAGWLGGLPPEITGVTFSGGEPMAQAAGLSALVDRIRAGRDWSVMSFSGYPVEHLRRHGDPAQRRLLGQLDILVDGPYVAARHADLRWRGSANQRLHFLTDRHPPPDRDVSAGIELHLTGDGVEWIGVPPVADFRAGFEAAMAARGVVLAPSDGAPQPSGDPAPTDERGR</sequence>
<protein>
    <submittedName>
        <fullName evidence="8">4Fe-4S single cluster domain-containing protein</fullName>
    </submittedName>
</protein>
<evidence type="ECO:0000256" key="3">
    <source>
        <dbReference type="ARBA" id="ARBA00022691"/>
    </source>
</evidence>
<dbReference type="PANTHER" id="PTHR30352">
    <property type="entry name" value="PYRUVATE FORMATE-LYASE-ACTIVATING ENZYME"/>
    <property type="match status" value="1"/>
</dbReference>
<evidence type="ECO:0000313" key="9">
    <source>
        <dbReference type="Proteomes" id="UP001611075"/>
    </source>
</evidence>
<keyword evidence="6" id="KW-0411">Iron-sulfur</keyword>
<dbReference type="SUPFAM" id="SSF102114">
    <property type="entry name" value="Radical SAM enzymes"/>
    <property type="match status" value="1"/>
</dbReference>
<evidence type="ECO:0000256" key="1">
    <source>
        <dbReference type="ARBA" id="ARBA00001966"/>
    </source>
</evidence>
<evidence type="ECO:0000256" key="2">
    <source>
        <dbReference type="ARBA" id="ARBA00022485"/>
    </source>
</evidence>
<reference evidence="8 9" key="1">
    <citation type="submission" date="2024-10" db="EMBL/GenBank/DDBJ databases">
        <title>The Natural Products Discovery Center: Release of the First 8490 Sequenced Strains for Exploring Actinobacteria Biosynthetic Diversity.</title>
        <authorList>
            <person name="Kalkreuter E."/>
            <person name="Kautsar S.A."/>
            <person name="Yang D."/>
            <person name="Bader C.D."/>
            <person name="Teijaro C.N."/>
            <person name="Fluegel L."/>
            <person name="Davis C.M."/>
            <person name="Simpson J.R."/>
            <person name="Lauterbach L."/>
            <person name="Steele A.D."/>
            <person name="Gui C."/>
            <person name="Meng S."/>
            <person name="Li G."/>
            <person name="Viehrig K."/>
            <person name="Ye F."/>
            <person name="Su P."/>
            <person name="Kiefer A.F."/>
            <person name="Nichols A."/>
            <person name="Cepeda A.J."/>
            <person name="Yan W."/>
            <person name="Fan B."/>
            <person name="Jiang Y."/>
            <person name="Adhikari A."/>
            <person name="Zheng C.-J."/>
            <person name="Schuster L."/>
            <person name="Cowan T.M."/>
            <person name="Smanski M.J."/>
            <person name="Chevrette M.G."/>
            <person name="De Carvalho L.P.S."/>
            <person name="Shen B."/>
        </authorList>
    </citation>
    <scope>NUCLEOTIDE SEQUENCE [LARGE SCALE GENOMIC DNA]</scope>
    <source>
        <strain evidence="8 9">NPDC021253</strain>
    </source>
</reference>
<evidence type="ECO:0000256" key="7">
    <source>
        <dbReference type="SAM" id="MobiDB-lite"/>
    </source>
</evidence>
<dbReference type="RefSeq" id="WP_396679981.1">
    <property type="nucleotide sequence ID" value="NZ_JBIRPU010000009.1"/>
</dbReference>
<feature type="region of interest" description="Disordered" evidence="7">
    <location>
        <begin position="204"/>
        <end position="225"/>
    </location>
</feature>
<dbReference type="SFLD" id="SFLDS00029">
    <property type="entry name" value="Radical_SAM"/>
    <property type="match status" value="1"/>
</dbReference>
<dbReference type="Proteomes" id="UP001611075">
    <property type="component" value="Unassembled WGS sequence"/>
</dbReference>
<accession>A0ABW7SK11</accession>
<keyword evidence="9" id="KW-1185">Reference proteome</keyword>
<dbReference type="SFLD" id="SFLDG01066">
    <property type="entry name" value="organic_radical-activating_enz"/>
    <property type="match status" value="1"/>
</dbReference>
<dbReference type="Gene3D" id="3.20.20.70">
    <property type="entry name" value="Aldolase class I"/>
    <property type="match status" value="1"/>
</dbReference>
<dbReference type="InterPro" id="IPR013785">
    <property type="entry name" value="Aldolase_TIM"/>
</dbReference>
<keyword evidence="5" id="KW-0408">Iron</keyword>
<dbReference type="Pfam" id="PF13353">
    <property type="entry name" value="Fer4_12"/>
    <property type="match status" value="1"/>
</dbReference>
<dbReference type="PANTHER" id="PTHR30352:SF2">
    <property type="entry name" value="ANAEROBIC RIBONUCLEOSIDE-TRIPHOSPHATE REDUCTASE-ACTIVATING PROTEIN"/>
    <property type="match status" value="1"/>
</dbReference>
<evidence type="ECO:0000313" key="8">
    <source>
        <dbReference type="EMBL" id="MFI0794031.1"/>
    </source>
</evidence>
<organism evidence="8 9">
    <name type="scientific">Micromonospora rubida</name>
    <dbReference type="NCBI Taxonomy" id="2697657"/>
    <lineage>
        <taxon>Bacteria</taxon>
        <taxon>Bacillati</taxon>
        <taxon>Actinomycetota</taxon>
        <taxon>Actinomycetes</taxon>
        <taxon>Micromonosporales</taxon>
        <taxon>Micromonosporaceae</taxon>
        <taxon>Micromonospora</taxon>
    </lineage>
</organism>
<dbReference type="InterPro" id="IPR034457">
    <property type="entry name" value="Organic_radical-activating"/>
</dbReference>
<name>A0ABW7SK11_9ACTN</name>
<evidence type="ECO:0000256" key="5">
    <source>
        <dbReference type="ARBA" id="ARBA00023004"/>
    </source>
</evidence>
<dbReference type="InterPro" id="IPR058240">
    <property type="entry name" value="rSAM_sf"/>
</dbReference>
<evidence type="ECO:0000256" key="6">
    <source>
        <dbReference type="ARBA" id="ARBA00023014"/>
    </source>
</evidence>
<keyword evidence="4" id="KW-0479">Metal-binding</keyword>
<evidence type="ECO:0000256" key="4">
    <source>
        <dbReference type="ARBA" id="ARBA00022723"/>
    </source>
</evidence>
<dbReference type="SFLD" id="SFLDG01063">
    <property type="entry name" value="activating_enzymes__group_1"/>
    <property type="match status" value="1"/>
</dbReference>
<proteinExistence type="predicted"/>
<dbReference type="InterPro" id="IPR007197">
    <property type="entry name" value="rSAM"/>
</dbReference>
<keyword evidence="2" id="KW-0004">4Fe-4S</keyword>
<keyword evidence="3" id="KW-0949">S-adenosyl-L-methionine</keyword>